<dbReference type="OrthoDB" id="5948702at2"/>
<dbReference type="STRING" id="1121015.GCA_000420545_01014"/>
<evidence type="ECO:0000256" key="1">
    <source>
        <dbReference type="SAM" id="Phobius"/>
    </source>
</evidence>
<feature type="transmembrane region" description="Helical" evidence="1">
    <location>
        <begin position="133"/>
        <end position="153"/>
    </location>
</feature>
<keyword evidence="1" id="KW-0812">Transmembrane</keyword>
<comment type="caution">
    <text evidence="2">The sequence shown here is derived from an EMBL/GenBank/DDBJ whole genome shotgun (WGS) entry which is preliminary data.</text>
</comment>
<evidence type="ECO:0000313" key="3">
    <source>
        <dbReference type="Proteomes" id="UP000029385"/>
    </source>
</evidence>
<protein>
    <submittedName>
        <fullName evidence="2">Uncharacterized protein</fullName>
    </submittedName>
</protein>
<dbReference type="AlphaFoldDB" id="A0A091AYZ3"/>
<evidence type="ECO:0000313" key="2">
    <source>
        <dbReference type="EMBL" id="KFN44487.1"/>
    </source>
</evidence>
<sequence length="188" mass="19988">MRVLIAGLLGGIVFFMWGAVAHMVLPIGQMGMKEPTDQKATLAAIAPSTSGPGVYMYPSLPPEKMNDPAAVAAFAEENKGSGYAFVIYEPGGNPAIADMSPNLIKQVAGDTLSALVVAFVLALGAFGFGKRVLIAAALGLFSWLTVSVPYWNWYLFPFDFTLGNLLEQVVGWTISGVVMAWWLGRKGG</sequence>
<keyword evidence="1" id="KW-0472">Membrane</keyword>
<dbReference type="PATRIC" id="fig|1121015.4.peg.68"/>
<keyword evidence="1" id="KW-1133">Transmembrane helix</keyword>
<proteinExistence type="predicted"/>
<gene>
    <name evidence="2" type="ORF">N789_00340</name>
</gene>
<reference evidence="2 3" key="1">
    <citation type="submission" date="2013-09" db="EMBL/GenBank/DDBJ databases">
        <title>Genome sequencing of Arenimonas oryziterrae.</title>
        <authorList>
            <person name="Chen F."/>
            <person name="Wang G."/>
        </authorList>
    </citation>
    <scope>NUCLEOTIDE SEQUENCE [LARGE SCALE GENOMIC DNA]</scope>
    <source>
        <strain evidence="2 3">YC6267</strain>
    </source>
</reference>
<dbReference type="Proteomes" id="UP000029385">
    <property type="component" value="Unassembled WGS sequence"/>
</dbReference>
<dbReference type="EMBL" id="AVCI01000001">
    <property type="protein sequence ID" value="KFN44487.1"/>
    <property type="molecule type" value="Genomic_DNA"/>
</dbReference>
<organism evidence="2 3">
    <name type="scientific">Arenimonas oryziterrae DSM 21050 = YC6267</name>
    <dbReference type="NCBI Taxonomy" id="1121015"/>
    <lineage>
        <taxon>Bacteria</taxon>
        <taxon>Pseudomonadati</taxon>
        <taxon>Pseudomonadota</taxon>
        <taxon>Gammaproteobacteria</taxon>
        <taxon>Lysobacterales</taxon>
        <taxon>Lysobacteraceae</taxon>
        <taxon>Arenimonas</taxon>
    </lineage>
</organism>
<dbReference type="RefSeq" id="WP_022968658.1">
    <property type="nucleotide sequence ID" value="NZ_ATVD01000002.1"/>
</dbReference>
<feature type="transmembrane region" description="Helical" evidence="1">
    <location>
        <begin position="107"/>
        <end position="126"/>
    </location>
</feature>
<dbReference type="eggNOG" id="ENOG5033CW9">
    <property type="taxonomic scope" value="Bacteria"/>
</dbReference>
<accession>A0A091AYZ3</accession>
<feature type="transmembrane region" description="Helical" evidence="1">
    <location>
        <begin position="165"/>
        <end position="184"/>
    </location>
</feature>
<keyword evidence="3" id="KW-1185">Reference proteome</keyword>
<name>A0A091AYZ3_9GAMM</name>